<dbReference type="PANTHER" id="PTHR11211:SF40">
    <property type="entry name" value="MIRROR, ISOFORM C"/>
    <property type="match status" value="1"/>
</dbReference>
<sequence>MDARLVAARLPGLAMYGSPYAAPNFPSYLSYGPAAAAVAAATDPASLYPPMGPGDNADAWRAGLSQAAAYYDPAVAAHYGYGYGPMALSDGARRKNATRETTSTLKAWLNEHRKNPYPTKGEKIMLAIITKMTLTQVSTWFANARRRLKKENKMTWSPRNRCGEDDEDDDDLADEGLHSNHNRSSRSSSPLDMPQSGLASNGSERRLNGHTSGGESLSDEGASYSDGRDFSSQQSINRSDAESKDKKEEKISPVFVPRPPSNDASRIRVPSAHLARHHPYATSSSSPGFSGLRHNLSPPVQTSIARPGLPFPGTVPPHLSVAAQPSPMLHPGMPGQFNPAAFLAASRGHPLPPHIMAALSEQAQLHQYQQALQQLPIHPFLSSPSDAKNRSNPSPSSSSTSQVSTVSPPTSTTNTNSSPAVTSPTKQKIWSIADVATSSDTSKSTAKQATTTEIKQPSQNPQSDFHPYSDLGSPKDVPTVRTWFDNMLQQQKLAAAAMSGQNGLANGVLPQHFQQLASGFTTSANHIPSNGARAPQLYPGLAEFMAAQEKANVAMREMGRNCEGSAQDGIETASLSSSHRSPDAQESDKNHKYASSPAASYHGESAESYDK</sequence>
<keyword evidence="5 6" id="KW-0539">Nucleus</keyword>
<keyword evidence="3 6" id="KW-0238">DNA-binding</keyword>
<feature type="compositionally biased region" description="Acidic residues" evidence="7">
    <location>
        <begin position="164"/>
        <end position="174"/>
    </location>
</feature>
<dbReference type="Gene3D" id="1.10.10.60">
    <property type="entry name" value="Homeodomain-like"/>
    <property type="match status" value="1"/>
</dbReference>
<evidence type="ECO:0000256" key="7">
    <source>
        <dbReference type="SAM" id="MobiDB-lite"/>
    </source>
</evidence>
<evidence type="ECO:0000256" key="5">
    <source>
        <dbReference type="ARBA" id="ARBA00023242"/>
    </source>
</evidence>
<dbReference type="InterPro" id="IPR008422">
    <property type="entry name" value="KN_HD"/>
</dbReference>
<gene>
    <name evidence="9" type="ORF">CVLEPA_LOCUS28976</name>
</gene>
<feature type="compositionally biased region" description="Basic and acidic residues" evidence="7">
    <location>
        <begin position="580"/>
        <end position="591"/>
    </location>
</feature>
<evidence type="ECO:0000313" key="10">
    <source>
        <dbReference type="Proteomes" id="UP001642483"/>
    </source>
</evidence>
<evidence type="ECO:0000259" key="8">
    <source>
        <dbReference type="PROSITE" id="PS50071"/>
    </source>
</evidence>
<dbReference type="PROSITE" id="PS50071">
    <property type="entry name" value="HOMEOBOX_2"/>
    <property type="match status" value="1"/>
</dbReference>
<dbReference type="PANTHER" id="PTHR11211">
    <property type="entry name" value="IROQUOIS-CLASS HOMEODOMAIN PROTEIN IRX"/>
    <property type="match status" value="1"/>
</dbReference>
<reference evidence="9 10" key="1">
    <citation type="submission" date="2024-02" db="EMBL/GenBank/DDBJ databases">
        <authorList>
            <person name="Daric V."/>
            <person name="Darras S."/>
        </authorList>
    </citation>
    <scope>NUCLEOTIDE SEQUENCE [LARGE SCALE GENOMIC DNA]</scope>
</reference>
<dbReference type="CDD" id="cd00086">
    <property type="entry name" value="homeodomain"/>
    <property type="match status" value="1"/>
</dbReference>
<feature type="region of interest" description="Disordered" evidence="7">
    <location>
        <begin position="562"/>
        <end position="611"/>
    </location>
</feature>
<comment type="similarity">
    <text evidence="2">Belongs to the TALE/IRO homeobox family.</text>
</comment>
<feature type="compositionally biased region" description="Low complexity" evidence="7">
    <location>
        <begin position="433"/>
        <end position="452"/>
    </location>
</feature>
<organism evidence="9 10">
    <name type="scientific">Clavelina lepadiformis</name>
    <name type="common">Light-bulb sea squirt</name>
    <name type="synonym">Ascidia lepadiformis</name>
    <dbReference type="NCBI Taxonomy" id="159417"/>
    <lineage>
        <taxon>Eukaryota</taxon>
        <taxon>Metazoa</taxon>
        <taxon>Chordata</taxon>
        <taxon>Tunicata</taxon>
        <taxon>Ascidiacea</taxon>
        <taxon>Aplousobranchia</taxon>
        <taxon>Clavelinidae</taxon>
        <taxon>Clavelina</taxon>
    </lineage>
</organism>
<dbReference type="PROSITE" id="PS00027">
    <property type="entry name" value="HOMEOBOX_1"/>
    <property type="match status" value="1"/>
</dbReference>
<proteinExistence type="inferred from homology"/>
<dbReference type="InterPro" id="IPR017970">
    <property type="entry name" value="Homeobox_CS"/>
</dbReference>
<feature type="region of interest" description="Disordered" evidence="7">
    <location>
        <begin position="156"/>
        <end position="264"/>
    </location>
</feature>
<feature type="domain" description="Homeobox" evidence="8">
    <location>
        <begin position="88"/>
        <end position="151"/>
    </location>
</feature>
<evidence type="ECO:0000256" key="1">
    <source>
        <dbReference type="ARBA" id="ARBA00004123"/>
    </source>
</evidence>
<keyword evidence="10" id="KW-1185">Reference proteome</keyword>
<name>A0ABP0GVL3_CLALP</name>
<dbReference type="InterPro" id="IPR001356">
    <property type="entry name" value="HD"/>
</dbReference>
<evidence type="ECO:0000256" key="2">
    <source>
        <dbReference type="ARBA" id="ARBA00008446"/>
    </source>
</evidence>
<dbReference type="InterPro" id="IPR009057">
    <property type="entry name" value="Homeodomain-like_sf"/>
</dbReference>
<dbReference type="Proteomes" id="UP001642483">
    <property type="component" value="Unassembled WGS sequence"/>
</dbReference>
<feature type="compositionally biased region" description="Basic and acidic residues" evidence="7">
    <location>
        <begin position="239"/>
        <end position="251"/>
    </location>
</feature>
<evidence type="ECO:0000256" key="3">
    <source>
        <dbReference type="ARBA" id="ARBA00023125"/>
    </source>
</evidence>
<dbReference type="Pfam" id="PF05920">
    <property type="entry name" value="Homeobox_KN"/>
    <property type="match status" value="1"/>
</dbReference>
<comment type="subcellular location">
    <subcellularLocation>
        <location evidence="1 6">Nucleus</location>
    </subcellularLocation>
</comment>
<evidence type="ECO:0000256" key="6">
    <source>
        <dbReference type="PROSITE-ProRule" id="PRU00108"/>
    </source>
</evidence>
<dbReference type="EMBL" id="CAWYQH010000152">
    <property type="protein sequence ID" value="CAK8695751.1"/>
    <property type="molecule type" value="Genomic_DNA"/>
</dbReference>
<feature type="region of interest" description="Disordered" evidence="7">
    <location>
        <begin position="379"/>
        <end position="477"/>
    </location>
</feature>
<comment type="caution">
    <text evidence="9">The sequence shown here is derived from an EMBL/GenBank/DDBJ whole genome shotgun (WGS) entry which is preliminary data.</text>
</comment>
<keyword evidence="4 6" id="KW-0371">Homeobox</keyword>
<dbReference type="SMART" id="SM00389">
    <property type="entry name" value="HOX"/>
    <property type="match status" value="1"/>
</dbReference>
<evidence type="ECO:0000256" key="4">
    <source>
        <dbReference type="ARBA" id="ARBA00023155"/>
    </source>
</evidence>
<protein>
    <recommendedName>
        <fullName evidence="8">Homeobox domain-containing protein</fullName>
    </recommendedName>
</protein>
<evidence type="ECO:0000313" key="9">
    <source>
        <dbReference type="EMBL" id="CAK8695751.1"/>
    </source>
</evidence>
<accession>A0ABP0GVL3</accession>
<dbReference type="SUPFAM" id="SSF46689">
    <property type="entry name" value="Homeodomain-like"/>
    <property type="match status" value="1"/>
</dbReference>
<feature type="compositionally biased region" description="Low complexity" evidence="7">
    <location>
        <begin position="391"/>
        <end position="425"/>
    </location>
</feature>
<feature type="DNA-binding region" description="Homeobox" evidence="6">
    <location>
        <begin position="90"/>
        <end position="152"/>
    </location>
</feature>
<feature type="compositionally biased region" description="Polar residues" evidence="7">
    <location>
        <begin position="453"/>
        <end position="463"/>
    </location>
</feature>